<gene>
    <name evidence="6" type="ORF">UU82_C0017G0005</name>
</gene>
<sequence length="164" mass="17829">MTHKTFILYVRNFIFGAEDSLVSTVGLLSGIASAGIARKEIIISGIVLICVEAFSMSVGSFLSERATEESFSDYKEPESASRLAAAIMFFSYFLSGLIPIFPYWIADVSRAFWWSIIASLLALSVLGFISARILKTKILKSILRMTILGGLAIGLGVAVGMIFK</sequence>
<reference evidence="6 7" key="1">
    <citation type="journal article" date="2015" name="Nature">
        <title>rRNA introns, odd ribosomes, and small enigmatic genomes across a large radiation of phyla.</title>
        <authorList>
            <person name="Brown C.T."/>
            <person name="Hug L.A."/>
            <person name="Thomas B.C."/>
            <person name="Sharon I."/>
            <person name="Castelle C.J."/>
            <person name="Singh A."/>
            <person name="Wilkins M.J."/>
            <person name="Williams K.H."/>
            <person name="Banfield J.F."/>
        </authorList>
    </citation>
    <scope>NUCLEOTIDE SEQUENCE [LARGE SCALE GENOMIC DNA]</scope>
</reference>
<feature type="transmembrane region" description="Helical" evidence="5">
    <location>
        <begin position="111"/>
        <end position="130"/>
    </location>
</feature>
<dbReference type="CDD" id="cd01059">
    <property type="entry name" value="CCC1_like"/>
    <property type="match status" value="1"/>
</dbReference>
<keyword evidence="4 5" id="KW-0472">Membrane</keyword>
<comment type="caution">
    <text evidence="6">The sequence shown here is derived from an EMBL/GenBank/DDBJ whole genome shotgun (WGS) entry which is preliminary data.</text>
</comment>
<dbReference type="AlphaFoldDB" id="A0A0G0ZPA3"/>
<feature type="transmembrane region" description="Helical" evidence="5">
    <location>
        <begin position="142"/>
        <end position="163"/>
    </location>
</feature>
<dbReference type="Proteomes" id="UP000033949">
    <property type="component" value="Unassembled WGS sequence"/>
</dbReference>
<dbReference type="GO" id="GO:0005384">
    <property type="term" value="F:manganese ion transmembrane transporter activity"/>
    <property type="evidence" value="ECO:0007669"/>
    <property type="project" value="InterPro"/>
</dbReference>
<dbReference type="GO" id="GO:0012505">
    <property type="term" value="C:endomembrane system"/>
    <property type="evidence" value="ECO:0007669"/>
    <property type="project" value="UniProtKB-SubCell"/>
</dbReference>
<dbReference type="EMBL" id="LCCC01000017">
    <property type="protein sequence ID" value="KKS23871.1"/>
    <property type="molecule type" value="Genomic_DNA"/>
</dbReference>
<dbReference type="Pfam" id="PF01988">
    <property type="entry name" value="VIT1"/>
    <property type="match status" value="2"/>
</dbReference>
<dbReference type="GO" id="GO:0030026">
    <property type="term" value="P:intracellular manganese ion homeostasis"/>
    <property type="evidence" value="ECO:0007669"/>
    <property type="project" value="InterPro"/>
</dbReference>
<evidence type="ECO:0000313" key="7">
    <source>
        <dbReference type="Proteomes" id="UP000033949"/>
    </source>
</evidence>
<evidence type="ECO:0000313" key="6">
    <source>
        <dbReference type="EMBL" id="KKS23871.1"/>
    </source>
</evidence>
<evidence type="ECO:0000256" key="1">
    <source>
        <dbReference type="ARBA" id="ARBA00004127"/>
    </source>
</evidence>
<keyword evidence="3 5" id="KW-1133">Transmembrane helix</keyword>
<feature type="transmembrane region" description="Helical" evidence="5">
    <location>
        <begin position="12"/>
        <end position="35"/>
    </location>
</feature>
<evidence type="ECO:0000256" key="2">
    <source>
        <dbReference type="ARBA" id="ARBA00022692"/>
    </source>
</evidence>
<protein>
    <recommendedName>
        <fullName evidence="8">VIT family protein</fullName>
    </recommendedName>
</protein>
<evidence type="ECO:0000256" key="3">
    <source>
        <dbReference type="ARBA" id="ARBA00022989"/>
    </source>
</evidence>
<comment type="subcellular location">
    <subcellularLocation>
        <location evidence="1">Endomembrane system</location>
        <topology evidence="1">Multi-pass membrane protein</topology>
    </subcellularLocation>
</comment>
<feature type="transmembrane region" description="Helical" evidence="5">
    <location>
        <begin position="83"/>
        <end position="105"/>
    </location>
</feature>
<feature type="transmembrane region" description="Helical" evidence="5">
    <location>
        <begin position="41"/>
        <end position="62"/>
    </location>
</feature>
<dbReference type="PANTHER" id="PTHR31851">
    <property type="entry name" value="FE(2+)/MN(2+) TRANSPORTER PCL1"/>
    <property type="match status" value="1"/>
</dbReference>
<accession>A0A0G0ZPA3</accession>
<organism evidence="6 7">
    <name type="scientific">Candidatus Nomurabacteria bacterium GW2011_GWC2_41_8</name>
    <dbReference type="NCBI Taxonomy" id="1618755"/>
    <lineage>
        <taxon>Bacteria</taxon>
        <taxon>Candidatus Nomuraibacteriota</taxon>
    </lineage>
</organism>
<proteinExistence type="predicted"/>
<evidence type="ECO:0000256" key="5">
    <source>
        <dbReference type="SAM" id="Phobius"/>
    </source>
</evidence>
<evidence type="ECO:0000256" key="4">
    <source>
        <dbReference type="ARBA" id="ARBA00023136"/>
    </source>
</evidence>
<name>A0A0G0ZPA3_9BACT</name>
<dbReference type="InterPro" id="IPR008217">
    <property type="entry name" value="Ccc1_fam"/>
</dbReference>
<keyword evidence="2 5" id="KW-0812">Transmembrane</keyword>
<evidence type="ECO:0008006" key="8">
    <source>
        <dbReference type="Google" id="ProtNLM"/>
    </source>
</evidence>